<dbReference type="AlphaFoldDB" id="A0A1Q8VCL5"/>
<dbReference type="RefSeq" id="WP_075376103.1">
    <property type="nucleotide sequence ID" value="NZ_MSKJ01000005.1"/>
</dbReference>
<accession>A0A1Q8VCL5</accession>
<sequence length="99" mass="10634">MNNELNQTGGDREDSGAGQRGRRAGWSEVIEEAFKPAQGPATPWFWPMVYGTMLGVAMGVAAPGPWFLWLPVGWAMGLSLGAVFKTSEKSDSSEEAEGE</sequence>
<feature type="region of interest" description="Disordered" evidence="1">
    <location>
        <begin position="1"/>
        <end position="24"/>
    </location>
</feature>
<evidence type="ECO:0000313" key="4">
    <source>
        <dbReference type="Proteomes" id="UP000186857"/>
    </source>
</evidence>
<feature type="transmembrane region" description="Helical" evidence="2">
    <location>
        <begin position="44"/>
        <end position="60"/>
    </location>
</feature>
<name>A0A1Q8VCL5_9ACTO</name>
<keyword evidence="2" id="KW-0472">Membrane</keyword>
<dbReference type="OrthoDB" id="3256932at2"/>
<protein>
    <submittedName>
        <fullName evidence="3">Uncharacterized protein</fullName>
    </submittedName>
</protein>
<dbReference type="EMBL" id="MSKJ01000005">
    <property type="protein sequence ID" value="OLO45827.1"/>
    <property type="molecule type" value="Genomic_DNA"/>
</dbReference>
<evidence type="ECO:0000256" key="2">
    <source>
        <dbReference type="SAM" id="Phobius"/>
    </source>
</evidence>
<comment type="caution">
    <text evidence="3">The sequence shown here is derived from an EMBL/GenBank/DDBJ whole genome shotgun (WGS) entry which is preliminary data.</text>
</comment>
<dbReference type="Proteomes" id="UP000186857">
    <property type="component" value="Unassembled WGS sequence"/>
</dbReference>
<gene>
    <name evidence="3" type="ORF">BKH29_02365</name>
</gene>
<evidence type="ECO:0000313" key="3">
    <source>
        <dbReference type="EMBL" id="OLO45827.1"/>
    </source>
</evidence>
<proteinExistence type="predicted"/>
<organism evidence="3 4">
    <name type="scientific">Actinomyces oris</name>
    <dbReference type="NCBI Taxonomy" id="544580"/>
    <lineage>
        <taxon>Bacteria</taxon>
        <taxon>Bacillati</taxon>
        <taxon>Actinomycetota</taxon>
        <taxon>Actinomycetes</taxon>
        <taxon>Actinomycetales</taxon>
        <taxon>Actinomycetaceae</taxon>
        <taxon>Actinomyces</taxon>
    </lineage>
</organism>
<keyword evidence="2" id="KW-1133">Transmembrane helix</keyword>
<evidence type="ECO:0000256" key="1">
    <source>
        <dbReference type="SAM" id="MobiDB-lite"/>
    </source>
</evidence>
<reference evidence="3 4" key="1">
    <citation type="submission" date="2016-12" db="EMBL/GenBank/DDBJ databases">
        <title>Genomic Comparison of strains in the 'Actinomyces naeslundii' Group.</title>
        <authorList>
            <person name="Mughal S.R."/>
            <person name="Do T."/>
            <person name="Gilbert S.C."/>
            <person name="Witherden E.A."/>
            <person name="Didelot X."/>
            <person name="Beighton D."/>
        </authorList>
    </citation>
    <scope>NUCLEOTIDE SEQUENCE [LARGE SCALE GENOMIC DNA]</scope>
    <source>
        <strain evidence="3 4">CCUG 33920</strain>
    </source>
</reference>
<keyword evidence="2" id="KW-0812">Transmembrane</keyword>